<keyword evidence="5" id="KW-0472">Membrane</keyword>
<accession>A0ABP6UX10</accession>
<evidence type="ECO:0000256" key="5">
    <source>
        <dbReference type="SAM" id="Phobius"/>
    </source>
</evidence>
<evidence type="ECO:0000259" key="6">
    <source>
        <dbReference type="PROSITE" id="PS01124"/>
    </source>
</evidence>
<proteinExistence type="predicted"/>
<evidence type="ECO:0000256" key="4">
    <source>
        <dbReference type="PROSITE-ProRule" id="PRU00339"/>
    </source>
</evidence>
<evidence type="ECO:0000313" key="8">
    <source>
        <dbReference type="Proteomes" id="UP001500459"/>
    </source>
</evidence>
<feature type="repeat" description="TPR" evidence="4">
    <location>
        <begin position="71"/>
        <end position="104"/>
    </location>
</feature>
<dbReference type="SUPFAM" id="SSF48452">
    <property type="entry name" value="TPR-like"/>
    <property type="match status" value="2"/>
</dbReference>
<keyword evidence="2" id="KW-0238">DNA-binding</keyword>
<dbReference type="SUPFAM" id="SSF46689">
    <property type="entry name" value="Homeodomain-like"/>
    <property type="match status" value="1"/>
</dbReference>
<dbReference type="EMBL" id="BAABCW010000029">
    <property type="protein sequence ID" value="GAA3522441.1"/>
    <property type="molecule type" value="Genomic_DNA"/>
</dbReference>
<dbReference type="PROSITE" id="PS01124">
    <property type="entry name" value="HTH_ARAC_FAMILY_2"/>
    <property type="match status" value="1"/>
</dbReference>
<evidence type="ECO:0000256" key="1">
    <source>
        <dbReference type="ARBA" id="ARBA00023015"/>
    </source>
</evidence>
<feature type="domain" description="HTH araC/xylS-type" evidence="6">
    <location>
        <begin position="408"/>
        <end position="520"/>
    </location>
</feature>
<comment type="caution">
    <text evidence="7">The sequence shown here is derived from an EMBL/GenBank/DDBJ whole genome shotgun (WGS) entry which is preliminary data.</text>
</comment>
<keyword evidence="5" id="KW-0812">Transmembrane</keyword>
<organism evidence="7 8">
    <name type="scientific">Aquimarina addita</name>
    <dbReference type="NCBI Taxonomy" id="870485"/>
    <lineage>
        <taxon>Bacteria</taxon>
        <taxon>Pseudomonadati</taxon>
        <taxon>Bacteroidota</taxon>
        <taxon>Flavobacteriia</taxon>
        <taxon>Flavobacteriales</taxon>
        <taxon>Flavobacteriaceae</taxon>
        <taxon>Aquimarina</taxon>
    </lineage>
</organism>
<dbReference type="Pfam" id="PF12833">
    <property type="entry name" value="HTH_18"/>
    <property type="match status" value="1"/>
</dbReference>
<dbReference type="InterPro" id="IPR009057">
    <property type="entry name" value="Homeodomain-like_sf"/>
</dbReference>
<dbReference type="SMART" id="SM00342">
    <property type="entry name" value="HTH_ARAC"/>
    <property type="match status" value="1"/>
</dbReference>
<keyword evidence="4" id="KW-0802">TPR repeat</keyword>
<dbReference type="RefSeq" id="WP_344930737.1">
    <property type="nucleotide sequence ID" value="NZ_BAABCW010000029.1"/>
</dbReference>
<gene>
    <name evidence="7" type="ORF">GCM10022393_41290</name>
</gene>
<keyword evidence="3" id="KW-0804">Transcription</keyword>
<dbReference type="PANTHER" id="PTHR43280">
    <property type="entry name" value="ARAC-FAMILY TRANSCRIPTIONAL REGULATOR"/>
    <property type="match status" value="1"/>
</dbReference>
<dbReference type="InterPro" id="IPR019734">
    <property type="entry name" value="TPR_rpt"/>
</dbReference>
<reference evidence="8" key="1">
    <citation type="journal article" date="2019" name="Int. J. Syst. Evol. Microbiol.">
        <title>The Global Catalogue of Microorganisms (GCM) 10K type strain sequencing project: providing services to taxonomists for standard genome sequencing and annotation.</title>
        <authorList>
            <consortium name="The Broad Institute Genomics Platform"/>
            <consortium name="The Broad Institute Genome Sequencing Center for Infectious Disease"/>
            <person name="Wu L."/>
            <person name="Ma J."/>
        </authorList>
    </citation>
    <scope>NUCLEOTIDE SEQUENCE [LARGE SCALE GENOMIC DNA]</scope>
    <source>
        <strain evidence="8">JCM 17106</strain>
    </source>
</reference>
<keyword evidence="8" id="KW-1185">Reference proteome</keyword>
<evidence type="ECO:0000313" key="7">
    <source>
        <dbReference type="EMBL" id="GAA3522441.1"/>
    </source>
</evidence>
<dbReference type="Gene3D" id="1.25.40.10">
    <property type="entry name" value="Tetratricopeptide repeat domain"/>
    <property type="match status" value="2"/>
</dbReference>
<dbReference type="PROSITE" id="PS50005">
    <property type="entry name" value="TPR"/>
    <property type="match status" value="1"/>
</dbReference>
<dbReference type="Proteomes" id="UP001500459">
    <property type="component" value="Unassembled WGS sequence"/>
</dbReference>
<evidence type="ECO:0000256" key="3">
    <source>
        <dbReference type="ARBA" id="ARBA00023163"/>
    </source>
</evidence>
<keyword evidence="1" id="KW-0805">Transcription regulation</keyword>
<keyword evidence="5" id="KW-1133">Transmembrane helix</keyword>
<feature type="transmembrane region" description="Helical" evidence="5">
    <location>
        <begin position="352"/>
        <end position="370"/>
    </location>
</feature>
<dbReference type="Gene3D" id="1.10.10.60">
    <property type="entry name" value="Homeodomain-like"/>
    <property type="match status" value="2"/>
</dbReference>
<dbReference type="InterPro" id="IPR011990">
    <property type="entry name" value="TPR-like_helical_dom_sf"/>
</dbReference>
<dbReference type="InterPro" id="IPR018060">
    <property type="entry name" value="HTH_AraC"/>
</dbReference>
<evidence type="ECO:0000256" key="2">
    <source>
        <dbReference type="ARBA" id="ARBA00023125"/>
    </source>
</evidence>
<name>A0ABP6UX10_9FLAO</name>
<sequence>MELFYKYTEFPDKADIYAKSYIKKSLSNNDNFETAKGYFLLSTIAQDSLKLIYLDQAIDLSKGYNNKYYPGALYFNKGDYYFAKANYKEALDNYYTSYKIAEASNNNILAYDSKFNIGSLKNRIGKHEEALTIFKEFNEYILSDESEYPKDYYSKLIGLFALSDSYTKLKKLDTATIINKKGMKISLSNNDNDMYHYFIMNEGVNLFFKKEYQKSIDSLKKAIPNLIKLDDKSNIIFSRYYLGKSYFEHNNIKEAISQFKTVDSLFKDFKDLFPEIRQGYKVLINHYKSSNNKENQLFYLNRLIAVDSILNSNYRYINSKIIKDFDTTNLILDKEKLINDLNQSNLSKSKSIFTLMVILIIAFIFLILNYRKRKRYKKRFDLLINKNTKEEKIHNSINETQNVTYLSEDIVKVIQIGLNKFESKEEYLNANISINKLAKKMNSNSKYLSVFINHYTHKKFTDYINDLRIEHTIERLKVDSKFRKYTIKAIADTVGFSNPVSFSQAFYKKTGIKPSYFIKKLENSSSD</sequence>
<dbReference type="PANTHER" id="PTHR43280:SF34">
    <property type="entry name" value="ARAC-FAMILY TRANSCRIPTIONAL REGULATOR"/>
    <property type="match status" value="1"/>
</dbReference>
<protein>
    <recommendedName>
        <fullName evidence="6">HTH araC/xylS-type domain-containing protein</fullName>
    </recommendedName>
</protein>